<evidence type="ECO:0000256" key="1">
    <source>
        <dbReference type="ARBA" id="ARBA00022741"/>
    </source>
</evidence>
<evidence type="ECO:0000256" key="2">
    <source>
        <dbReference type="ARBA" id="ARBA00022840"/>
    </source>
</evidence>
<feature type="region of interest" description="Disordered" evidence="4">
    <location>
        <begin position="103"/>
        <end position="130"/>
    </location>
</feature>
<feature type="compositionally biased region" description="Basic and acidic residues" evidence="4">
    <location>
        <begin position="103"/>
        <end position="120"/>
    </location>
</feature>
<evidence type="ECO:0000256" key="4">
    <source>
        <dbReference type="SAM" id="MobiDB-lite"/>
    </source>
</evidence>
<comment type="caution">
    <text evidence="6">The sequence shown here is derived from an EMBL/GenBank/DDBJ whole genome shotgun (WGS) entry which is preliminary data.</text>
</comment>
<keyword evidence="7" id="KW-1185">Reference proteome</keyword>
<protein>
    <submittedName>
        <fullName evidence="6">10244_t:CDS:1</fullName>
    </submittedName>
</protein>
<keyword evidence="2" id="KW-0067">ATP-binding</keyword>
<sequence length="180" mass="20205">SGTTRVGRLDDDAPADIRLSGENILPQHCYFENKDGVVTLHPTNGSLTMVNGIRINKPKKLRSGFRVILGDFHIFRFNNPDEVRRERAKTKLSISLPYNSEDIPRADIPRADTPRADTPRADPPTSTASHMSEAVIDWNYAKKETALNYMTLGPEVVGNLPDEDLQRLAEDIKKIQVGRR</sequence>
<feature type="domain" description="FHA" evidence="5">
    <location>
        <begin position="4"/>
        <end position="55"/>
    </location>
</feature>
<dbReference type="SUPFAM" id="SSF49879">
    <property type="entry name" value="SMAD/FHA domain"/>
    <property type="match status" value="1"/>
</dbReference>
<dbReference type="AlphaFoldDB" id="A0A9N9HD96"/>
<proteinExistence type="predicted"/>
<keyword evidence="3" id="KW-0505">Motor protein</keyword>
<gene>
    <name evidence="6" type="ORF">POCULU_LOCUS11236</name>
</gene>
<dbReference type="EMBL" id="CAJVPJ010007529">
    <property type="protein sequence ID" value="CAG8676050.1"/>
    <property type="molecule type" value="Genomic_DNA"/>
</dbReference>
<keyword evidence="1" id="KW-0547">Nucleotide-binding</keyword>
<feature type="non-terminal residue" evidence="6">
    <location>
        <position position="180"/>
    </location>
</feature>
<dbReference type="Pfam" id="PF00498">
    <property type="entry name" value="FHA"/>
    <property type="match status" value="1"/>
</dbReference>
<dbReference type="Gene3D" id="2.60.200.20">
    <property type="match status" value="1"/>
</dbReference>
<feature type="non-terminal residue" evidence="6">
    <location>
        <position position="1"/>
    </location>
</feature>
<name>A0A9N9HD96_9GLOM</name>
<evidence type="ECO:0000259" key="5">
    <source>
        <dbReference type="PROSITE" id="PS50006"/>
    </source>
</evidence>
<evidence type="ECO:0000313" key="6">
    <source>
        <dbReference type="EMBL" id="CAG8676050.1"/>
    </source>
</evidence>
<dbReference type="Proteomes" id="UP000789572">
    <property type="component" value="Unassembled WGS sequence"/>
</dbReference>
<accession>A0A9N9HD96</accession>
<evidence type="ECO:0000313" key="7">
    <source>
        <dbReference type="Proteomes" id="UP000789572"/>
    </source>
</evidence>
<organism evidence="6 7">
    <name type="scientific">Paraglomus occultum</name>
    <dbReference type="NCBI Taxonomy" id="144539"/>
    <lineage>
        <taxon>Eukaryota</taxon>
        <taxon>Fungi</taxon>
        <taxon>Fungi incertae sedis</taxon>
        <taxon>Mucoromycota</taxon>
        <taxon>Glomeromycotina</taxon>
        <taxon>Glomeromycetes</taxon>
        <taxon>Paraglomerales</taxon>
        <taxon>Paraglomeraceae</taxon>
        <taxon>Paraglomus</taxon>
    </lineage>
</organism>
<dbReference type="PANTHER" id="PTHR47117">
    <property type="entry name" value="STAR-RELATED LIPID TRANSFER PROTEIN 9"/>
    <property type="match status" value="1"/>
</dbReference>
<reference evidence="6" key="1">
    <citation type="submission" date="2021-06" db="EMBL/GenBank/DDBJ databases">
        <authorList>
            <person name="Kallberg Y."/>
            <person name="Tangrot J."/>
            <person name="Rosling A."/>
        </authorList>
    </citation>
    <scope>NUCLEOTIDE SEQUENCE</scope>
    <source>
        <strain evidence="6">IA702</strain>
    </source>
</reference>
<dbReference type="InterPro" id="IPR000253">
    <property type="entry name" value="FHA_dom"/>
</dbReference>
<evidence type="ECO:0000256" key="3">
    <source>
        <dbReference type="ARBA" id="ARBA00023175"/>
    </source>
</evidence>
<dbReference type="PROSITE" id="PS50006">
    <property type="entry name" value="FHA_DOMAIN"/>
    <property type="match status" value="1"/>
</dbReference>
<dbReference type="OrthoDB" id="2425611at2759"/>
<dbReference type="InterPro" id="IPR008984">
    <property type="entry name" value="SMAD_FHA_dom_sf"/>
</dbReference>
<dbReference type="GO" id="GO:0005524">
    <property type="term" value="F:ATP binding"/>
    <property type="evidence" value="ECO:0007669"/>
    <property type="project" value="UniProtKB-KW"/>
</dbReference>
<dbReference type="SMART" id="SM00240">
    <property type="entry name" value="FHA"/>
    <property type="match status" value="1"/>
</dbReference>